<dbReference type="GO" id="GO:0000796">
    <property type="term" value="C:condensin complex"/>
    <property type="evidence" value="ECO:0007669"/>
    <property type="project" value="TreeGrafter"/>
</dbReference>
<feature type="compositionally biased region" description="Polar residues" evidence="2">
    <location>
        <begin position="8"/>
        <end position="18"/>
    </location>
</feature>
<evidence type="ECO:0000256" key="2">
    <source>
        <dbReference type="SAM" id="MobiDB-lite"/>
    </source>
</evidence>
<organism evidence="3">
    <name type="scientific">Aureoumbra lagunensis</name>
    <dbReference type="NCBI Taxonomy" id="44058"/>
    <lineage>
        <taxon>Eukaryota</taxon>
        <taxon>Sar</taxon>
        <taxon>Stramenopiles</taxon>
        <taxon>Ochrophyta</taxon>
        <taxon>Pelagophyceae</taxon>
        <taxon>Pelagomonadales</taxon>
        <taxon>Aureoumbra</taxon>
    </lineage>
</organism>
<proteinExistence type="predicted"/>
<sequence length="1117" mass="125963">MAKKSNRRMSLSTAFTSPESKKDQEKALSGFENYLAILNDAASVLEKEIESAKQQSDSQKQKLAFAMESVLRNHMNRLHDAIEYDNKEQISEDFTVDIADDTNSSTCSSHCPNECPKFETLLKNSQGVLNCMVADLSTVIGREIHGPMADEAIQKAANAIENLFVAAKALPNNTISNFESIALPEEPKAESDQAKTVVLEKRLSVLMDRNKELNTRIKLLEAQEAVNSVQRQPSTTLKTLTPRKIKTPNIETPDKSMSHVKPSDFGIIVDNKKSIIRKDYDHSDTSCVVINRAVADSSTQTYTVIRPFSIDGSTQTEETPKDIQVEKVEDTLEVPDIDDDDIFEKKIEQALTELSDSEGGQSAAAVARTIGRLLVLHESLESSLDEIVELSSQKPDKTIVTDTLVALKQVLEARLSILKECTENVKYELTGFDLDELVATRHEVTVMARKAKAMSGWLAVHSKSDCKTATFLQYEKAIDSLKNEINSLGGWRAAITLRDGSVNEEINPKFWPSGEANLIWERLLYHYVETLGEERKTHNALEDSLRRLQKKKEDLEYRLKSERTRSKKLEEQVKDLNDKSIDNEHSASFYAKMGSYLNSNATVTKKLLNERLVTAELGSNLANICQFALDSSLAQKLGLSPGNNVLLEESEDMSVHKEVVLSSRSIMKTIRGDTDAMIVKAPSLKEVEKSDRTKQEVRREKSILLSLQFMNDVYARVNMLQSRLEKNCEAFKAADFQTSVHELHTSVMNGIGNILSKDLDRLHEFIRCVVERDESQGSKFKWFEREIDILVRSQIGMRKHVKSLDAAYVSDDSSEIIQNLRRELALSREEHARTESALLVLQQTYASVGTESGPGRLELLEDLMRRHQEVSEIHGALLPRYDAVEAELYAITAKLKEKNKIPLSDLQSHSVKLKRQKAQLELRLFMAFREVEQIEKLLVDLYERVEAATQYIFSGANYRGMLLWAADKEAQINNKPPSPRLAAAARTLAPPVHRLLPLAKCNKTFGFQSKDVFRHQPFSNFPSNHTPNRQISDIVDAIAASMPNEKKLKQQYGGGVTAAEEFRIKHLPSSSSSFLPPFKNCNNTHATSSFLQQQQLQTQKQQHVRRNLNIYHRSPYN</sequence>
<dbReference type="GO" id="GO:0003682">
    <property type="term" value="F:chromatin binding"/>
    <property type="evidence" value="ECO:0007669"/>
    <property type="project" value="TreeGrafter"/>
</dbReference>
<dbReference type="GO" id="GO:0007076">
    <property type="term" value="P:mitotic chromosome condensation"/>
    <property type="evidence" value="ECO:0007669"/>
    <property type="project" value="TreeGrafter"/>
</dbReference>
<dbReference type="GO" id="GO:0000785">
    <property type="term" value="C:chromatin"/>
    <property type="evidence" value="ECO:0007669"/>
    <property type="project" value="TreeGrafter"/>
</dbReference>
<dbReference type="AlphaFoldDB" id="A0A7S3K516"/>
<reference evidence="3" key="1">
    <citation type="submission" date="2021-01" db="EMBL/GenBank/DDBJ databases">
        <authorList>
            <person name="Corre E."/>
            <person name="Pelletier E."/>
            <person name="Niang G."/>
            <person name="Scheremetjew M."/>
            <person name="Finn R."/>
            <person name="Kale V."/>
            <person name="Holt S."/>
            <person name="Cochrane G."/>
            <person name="Meng A."/>
            <person name="Brown T."/>
            <person name="Cohen L."/>
        </authorList>
    </citation>
    <scope>NUCLEOTIDE SEQUENCE</scope>
    <source>
        <strain evidence="3">CCMP1510</strain>
    </source>
</reference>
<dbReference type="EMBL" id="HBIJ01021038">
    <property type="protein sequence ID" value="CAE0372912.1"/>
    <property type="molecule type" value="Transcribed_RNA"/>
</dbReference>
<protein>
    <submittedName>
        <fullName evidence="3">Uncharacterized protein</fullName>
    </submittedName>
</protein>
<keyword evidence="1" id="KW-0175">Coiled coil</keyword>
<accession>A0A7S3K516</accession>
<dbReference type="PANTHER" id="PTHR43941:SF1">
    <property type="entry name" value="STRUCTURAL MAINTENANCE OF CHROMOSOMES PROTEIN 2"/>
    <property type="match status" value="1"/>
</dbReference>
<evidence type="ECO:0000313" key="3">
    <source>
        <dbReference type="EMBL" id="CAE0372912.1"/>
    </source>
</evidence>
<dbReference type="PANTHER" id="PTHR43941">
    <property type="entry name" value="STRUCTURAL MAINTENANCE OF CHROMOSOMES PROTEIN 2"/>
    <property type="match status" value="1"/>
</dbReference>
<evidence type="ECO:0000256" key="1">
    <source>
        <dbReference type="SAM" id="Coils"/>
    </source>
</evidence>
<feature type="coiled-coil region" evidence="1">
    <location>
        <begin position="35"/>
        <end position="69"/>
    </location>
</feature>
<feature type="coiled-coil region" evidence="1">
    <location>
        <begin position="531"/>
        <end position="579"/>
    </location>
</feature>
<gene>
    <name evidence="3" type="ORF">ALAG00032_LOCUS13697</name>
</gene>
<name>A0A7S3K516_9STRA</name>
<feature type="region of interest" description="Disordered" evidence="2">
    <location>
        <begin position="1"/>
        <end position="24"/>
    </location>
</feature>
<dbReference type="GO" id="GO:0000793">
    <property type="term" value="C:condensed chromosome"/>
    <property type="evidence" value="ECO:0007669"/>
    <property type="project" value="TreeGrafter"/>
</dbReference>